<accession>A0A818AYC4</accession>
<dbReference type="Pfam" id="PF12781">
    <property type="entry name" value="AAA_9"/>
    <property type="match status" value="1"/>
</dbReference>
<dbReference type="InterPro" id="IPR041589">
    <property type="entry name" value="DNAH3_AAA_lid_1"/>
</dbReference>
<evidence type="ECO:0000259" key="20">
    <source>
        <dbReference type="Pfam" id="PF12780"/>
    </source>
</evidence>
<dbReference type="FunFam" id="3.40.50.300:FF:000153">
    <property type="entry name" value="Dynein axonemal heavy chain 1"/>
    <property type="match status" value="1"/>
</dbReference>
<dbReference type="PANTHER" id="PTHR22878:SF68">
    <property type="entry name" value="DYNEIN HEAVY CHAIN 6, AXONEMAL-LIKE"/>
    <property type="match status" value="1"/>
</dbReference>
<dbReference type="InterPro" id="IPR004273">
    <property type="entry name" value="Dynein_heavy_D6_P-loop"/>
</dbReference>
<dbReference type="FunFam" id="3.20.180.20:FF:000001">
    <property type="entry name" value="Dynein axonemal heavy chain 5"/>
    <property type="match status" value="1"/>
</dbReference>
<dbReference type="InterPro" id="IPR024743">
    <property type="entry name" value="Dynein_HC_stalk"/>
</dbReference>
<dbReference type="InterPro" id="IPR013602">
    <property type="entry name" value="Dynein_heavy_linker"/>
</dbReference>
<evidence type="ECO:0000256" key="11">
    <source>
        <dbReference type="ARBA" id="ARBA00023175"/>
    </source>
</evidence>
<keyword evidence="11" id="KW-0505">Motor protein</keyword>
<gene>
    <name evidence="27" type="ORF">FME351_LOCUS10153</name>
</gene>
<feature type="domain" description="Dynein heavy chain AAA 5 extension" evidence="22">
    <location>
        <begin position="2317"/>
        <end position="2455"/>
    </location>
</feature>
<evidence type="ECO:0000256" key="6">
    <source>
        <dbReference type="ARBA" id="ARBA00022741"/>
    </source>
</evidence>
<keyword evidence="12" id="KW-0206">Cytoskeleton</keyword>
<dbReference type="Gene3D" id="1.10.8.1220">
    <property type="match status" value="1"/>
</dbReference>
<dbReference type="Gene3D" id="1.10.8.720">
    <property type="entry name" value="Region D6 of dynein motor"/>
    <property type="match status" value="1"/>
</dbReference>
<evidence type="ECO:0000256" key="2">
    <source>
        <dbReference type="ARBA" id="ARBA00008887"/>
    </source>
</evidence>
<evidence type="ECO:0000256" key="5">
    <source>
        <dbReference type="ARBA" id="ARBA00022737"/>
    </source>
</evidence>
<keyword evidence="9 14" id="KW-0175">Coiled coil</keyword>
<feature type="coiled-coil region" evidence="14">
    <location>
        <begin position="3306"/>
        <end position="3354"/>
    </location>
</feature>
<dbReference type="SUPFAM" id="SSF52540">
    <property type="entry name" value="P-loop containing nucleoside triphosphate hydrolases"/>
    <property type="match status" value="4"/>
</dbReference>
<feature type="domain" description="Dynein heavy chain 3 AAA+ lid" evidence="23">
    <location>
        <begin position="2675"/>
        <end position="2768"/>
    </location>
</feature>
<dbReference type="InterPro" id="IPR027417">
    <property type="entry name" value="P-loop_NTPase"/>
</dbReference>
<evidence type="ECO:0000259" key="24">
    <source>
        <dbReference type="Pfam" id="PF18198"/>
    </source>
</evidence>
<dbReference type="GO" id="GO:0030286">
    <property type="term" value="C:dynein complex"/>
    <property type="evidence" value="ECO:0007669"/>
    <property type="project" value="UniProtKB-KW"/>
</dbReference>
<dbReference type="InterPro" id="IPR035706">
    <property type="entry name" value="AAA_9"/>
</dbReference>
<dbReference type="InterPro" id="IPR041228">
    <property type="entry name" value="Dynein_C"/>
</dbReference>
<evidence type="ECO:0008006" key="29">
    <source>
        <dbReference type="Google" id="ProtNLM"/>
    </source>
</evidence>
<evidence type="ECO:0000256" key="12">
    <source>
        <dbReference type="ARBA" id="ARBA00023212"/>
    </source>
</evidence>
<dbReference type="EMBL" id="CAJNYU010001120">
    <property type="protein sequence ID" value="CAF3412853.1"/>
    <property type="molecule type" value="Genomic_DNA"/>
</dbReference>
<feature type="domain" description="Dynein heavy chain tail" evidence="16">
    <location>
        <begin position="202"/>
        <end position="771"/>
    </location>
</feature>
<dbReference type="FunFam" id="1.10.287.2620:FF:000001">
    <property type="entry name" value="Cytoplasmic dynein heavy chain 1"/>
    <property type="match status" value="1"/>
</dbReference>
<dbReference type="Gene3D" id="3.10.490.20">
    <property type="match status" value="1"/>
</dbReference>
<dbReference type="GO" id="GO:0045505">
    <property type="term" value="F:dynein intermediate chain binding"/>
    <property type="evidence" value="ECO:0007669"/>
    <property type="project" value="InterPro"/>
</dbReference>
<evidence type="ECO:0000256" key="1">
    <source>
        <dbReference type="ARBA" id="ARBA00004430"/>
    </source>
</evidence>
<dbReference type="GO" id="GO:0005524">
    <property type="term" value="F:ATP binding"/>
    <property type="evidence" value="ECO:0007669"/>
    <property type="project" value="UniProtKB-KW"/>
</dbReference>
<evidence type="ECO:0000256" key="10">
    <source>
        <dbReference type="ARBA" id="ARBA00023069"/>
    </source>
</evidence>
<dbReference type="Pfam" id="PF25007">
    <property type="entry name" value="DYH2-5-8_CC"/>
    <property type="match status" value="1"/>
</dbReference>
<feature type="domain" description="Dynein heavy chain AAA module D4" evidence="20">
    <location>
        <begin position="2816"/>
        <end position="3078"/>
    </location>
</feature>
<dbReference type="Pfam" id="PF17857">
    <property type="entry name" value="AAA_lid_1"/>
    <property type="match status" value="1"/>
</dbReference>
<dbReference type="InterPro" id="IPR056759">
    <property type="entry name" value="DYH2-5-8_CC"/>
</dbReference>
<evidence type="ECO:0000259" key="21">
    <source>
        <dbReference type="Pfam" id="PF12781"/>
    </source>
</evidence>
<evidence type="ECO:0000259" key="18">
    <source>
        <dbReference type="Pfam" id="PF12774"/>
    </source>
</evidence>
<comment type="caution">
    <text evidence="27">The sequence shown here is derived from an EMBL/GenBank/DDBJ whole genome shotgun (WGS) entry which is preliminary data.</text>
</comment>
<dbReference type="Pfam" id="PF08393">
    <property type="entry name" value="DHC_N2"/>
    <property type="match status" value="1"/>
</dbReference>
<feature type="domain" description="Dynein heavy chain coiled coil stalk" evidence="19">
    <location>
        <begin position="3092"/>
        <end position="3424"/>
    </location>
</feature>
<evidence type="ECO:0000256" key="4">
    <source>
        <dbReference type="ARBA" id="ARBA00022701"/>
    </source>
</evidence>
<dbReference type="GO" id="GO:0007018">
    <property type="term" value="P:microtubule-based movement"/>
    <property type="evidence" value="ECO:0007669"/>
    <property type="project" value="InterPro"/>
</dbReference>
<feature type="domain" description="Dynein heavy chain AAA lid" evidence="24">
    <location>
        <begin position="4085"/>
        <end position="4224"/>
    </location>
</feature>
<evidence type="ECO:0000256" key="9">
    <source>
        <dbReference type="ARBA" id="ARBA00023054"/>
    </source>
</evidence>
<dbReference type="GO" id="GO:0008569">
    <property type="term" value="F:minus-end-directed microtubule motor activity"/>
    <property type="evidence" value="ECO:0007669"/>
    <property type="project" value="InterPro"/>
</dbReference>
<feature type="domain" description="Dynein axonemal heavy chain 2/5/8 coiled-coil" evidence="26">
    <location>
        <begin position="1100"/>
        <end position="1215"/>
    </location>
</feature>
<evidence type="ECO:0000256" key="7">
    <source>
        <dbReference type="ARBA" id="ARBA00022840"/>
    </source>
</evidence>
<proteinExistence type="inferred from homology"/>
<dbReference type="Pfam" id="PF12777">
    <property type="entry name" value="MT"/>
    <property type="match status" value="1"/>
</dbReference>
<dbReference type="GO" id="GO:0005930">
    <property type="term" value="C:axoneme"/>
    <property type="evidence" value="ECO:0007669"/>
    <property type="project" value="UniProtKB-SubCell"/>
</dbReference>
<sequence length="4527" mass="531151">MIEIEYNEEKARRSSILKTSVDISLLDYVQKLITSPELADEMWTKDLLSVLENFLSSKRQYLLIAYVDRHTSTLQLLHSIPSMAKSIDKIYNLCYFIRKNDSTEFITSIDAFLKQILFGFINGKSIHCLTALVSTLFGPLFMDNSTIQDIIKNDFASELNQFLATFYEIQYKHITSRTYLFIPKDGVDKTIEELRKDKALVTRFESVMVKWYHQLKEVLLVQDRLMNNNEQSAGIHEEISCWQECLMDLHFIRKQLQRTELRNIIQVLVASKSAYVHQFLQAENQVQEFIEYVEDCLKFLKILDQPSSQLNDISLEKLKDVITDIFYRILITWHHSKFFATSARIKLVIGKVNNQIIGRCTRAISVKRLFQGYIISTQSILQESFQIVDNYMETCLHILTMHDKNSNKPLMTDDFQKDVLFYSVQLFRQRLNEIDEICECMKLFGWHRDNKKESLPLFGGIQGDEYRHSLEQSQQAFDRALSIVKRYSKYILDISTDAHSIWSQEFQRFMESIHEIELIIVKLINKSMTKAITLEQIIDILQVFANFQSRTNINHVLIDKTRDIYRLFLSQIDDIRSQIGSHQTLDDEKIARTYFDLFLPHHPAKAMWINSLIERITNSYHLLNQSSNLPFVLQRNEIKLAYEKLLIFAENIQKRIYQEWWTTASELQPKKLLQKPFLKENTEKKHFIDVYFDPQITIALNESVWWIRLNYEIPFSLTDVYNTRKSYRQMKEETHGFIRKFNKTIESLADQELCLFEERIRMIFKKLQPAFIGRVNYVNENTFHDFALEANRIIDQFMNMVTLFKENYVKSCAKCVTISQKLFIKIDPGIIFNYTTFTDLLKSVNQASQHSINDVYGEIALGIRVQQMIFKDDPDKILQCWDHWLSSIDCMFEKALLMNITDSLEQLSYVINGDSQNKPTPFLTIELCLNAVETTIGNIKYTLRFQPSLEQLTETLNEVSKIQLTESIQNFGRLCDLFSYYPFQRESYHVVIDNYPIKQNLQNKIALGISNAISEIEKYVDNNWFHFRQLWEVDKESFIAVYESEHTDLQGLEADIARYTEVANNINNQEAIVNLNMIQIDCSSFKVSLVQICHEWQQSLIQIVLVRLEKDLQMISTLIKDNTEKINILPKIYDEIPTYQQFIDELKTDVLKIESRLPLINEEVALLLRYEIEIDPKLLEQHRSLSHIWNNYKMFLDESVVSFKRIKEAFKIQLHKEQEKTVNEIFELQKSFKITGPHQADIPVWVALNQCEEIEEYIKNMENDEKRLKIAYRIFNLDMNFSKELPNLKKDIEILKSIWLIAKEYEEMLNKWKTTKFDQINMIELNDFAQNQHKKLLKMSREYKEKNWNILDNLRNRVDTFRRILPLIESLHNPHLRSRHWEQIKYETEKYFDYKSNQFTLEEILSLHFEDNIQLITEISENASKEYSIERILEKIVQIWNEMKFETAMHKTNVFKIKAPDEIIQYVEEHTAQISTIKGARYVKPFQHEIDYWEKSIAQISELCDGLFNVQRQWLYMEGIFTSDDVQRQLSHETNEFKHVNVIWQDEIIEKIRENPNSLFAATKLNLFDKIQNLLKYLENIQKKMEDYLETKRSIFPRFYFISNEELVEILSLSRQPELIQIHLKKLFDNIKSLRLLVKKNILANGILSNEDEQINLISALSLEGNVENWLNELELKMQITVKEYLKNSLIALKVQLKKRDKWVKDWPSQCCVTASEIEWTSATAKALLNCQADGSLKPLKILFRTQVKILDRYSNMSRLPLDKIIRLRVVGVITKEVHGRDVIERLIKTQTMDIQSFEWQMQLRFYWERHEQNEDCIIRQTITKFTYYYEYLGCTSRLVISPLTDRCYITLTTALHLFRGGSSKGPAGTGKTETIKDLGKTFAIYVVVQNCSESLDYKSMGKMFSGFAQSGTWGCFDEFNRINIEVLSVVAQQIHSILTALSLKQKRFVFEGKEIPLLPQVGIFITMNPGYAGRTELPDNLKSMFRPVSMVVPDSVYIAENFLFSEGFQKTRNLARKVYTLYQLSTQQLSKQDHYDFGLRSLTAVLRYAGEKKRTNIKMTDNEVLLLSMLDMNAPKMTAQDLPLFQNILGDLFPGTDLPKIDYSKLIEAIENEMNIHNLQITQISIEKVIQLYETHHSRHSVMLVGKTLSGKTTTWKLLKYSLTTLNKQGLNEYNKVVEYPINPKAVSLGELYGQFNLATNEWNDGILSTIMRQVCADEKPDEKLILFDAPVDTSWIESMNSLMDDNKLLTLANGERISMPSQVTLLFETEDLSTASPATVSRAGIVYCDYEKLRWKPYLESWLRQRESQDLQTELSNCITKYLEPIMKYKHIYCKELIPIHELNGIISLTKLFDTFWYTNEIQIQINENEAISGRLIEMWFVFCLMWSIAASVNDEGRKKIDIFFRETEGKIFLKFADENVYKKMIIGTFPNKDTVFEFYVDAHNRTWIHWEEQLKEGWTYNSEIPFYKIIVPNVDTIRYEYLIYNLLLNKHQVLLVGAIGTGKTTIVENVLKKLDSNLYNTLMIHMSAQTTPKMLQDMFEINLEKRAKTIFVPMNGKQMITLIDDLNMPNKETYGSQPSLELIRMWIDYEFWYDRKTQGIKFIKDMCLLTAMGPPGGGRHQISQRLQSRFNLINMTFPFNHEIGRIFGTMLSQQLQRFDDEVKHLDQTVTKATIDLYQTIENKYLPTPTKIHYTFNMRDISRMFEGLLLCNRTTITTKVEFLRLWIHEAHRVYSDRFMTNSDHELFIKILSEKLGLYFDQVYHNVCYNRETPIYSDIMRKDGLYEEIRDYDKLKLFLEQSLQRYNETSLMLAMDLVMFRDAILNICRMTRVLRRPRGNLLLLGIGGSGRQSLLRLAAFICDIVIFQIEIGRRYGYAEFKEDLRRLMKLCSISNRETVFLFVDTQIIDTFFLEDINALLHTGEVPSLFRNEDIQEIRNQLSSIIQQQGIPDTNLNVMQLFYNRVKSNLHIAICMSPYGETFRNYIRMYPALVNCTTVINFSEWSHEALIDVAHYFLSKYNFESQHTERTHRILAHICAFIHLSSKTLATRMKDELRREIYITPTNYLQFVSNYSRLYEGEKVKLQYEYNRLQMGIIKVAETREKVAEISLELEKKKALVAQLQRECEEFLGNIVEQKNSASERERQVQAFGVRIGEEEIRCQTIAAAAHEEFTEVEPLLIKANEALEQLTKRDIGEVKAYIHPPSQVEKVMKALMILKGKEDTWEEAKKDLANVDFIKTLTKFPKDDITDRTLRRMQPFINDMELVPEKLKTVSSAATALCTWIRAIESYARVYRIVQPKKDRYQKALFELNEKQNLLEQSKNELLNIQTNIEKLRLDYESKLKEKDVLQRNADETAMFLDRATKLLDGVAEKRTIWDTTSNELKENLDNLLGNSLLACAFLSYMGPFLSNYRDEIIHQIWEEELTRNDIHFKTDFNFAKFMTTPSVIRQWNIQGLPRDNFSTENAILATRTFSYPLFIDPQSQATNWIKQMEKSNGLKIIDLQVGDYMKTIEECIKTGWPCLFQNIHEDIPQTLNPILLKSIKKTNSTDSNLVLQLGDREIVYNPSFRFYLSTRLYNPKYKPEIYSKINIINFAIKEQGLEEQLLGKNKISIYVHNLFLLEGIVVRKEKPDLENSKDNCIVNISNKHKEKEILEEQFLRLLSETEGSLLENVNVFQALDLSKQSQNDINETLKINEDLEIKIDLMRDNYRSVAQRAAILFFVLQDLTSIDPMYQYSLDAYIQLFVLSIEKSPRSLKLNERIEKLNDYHTYTVYKYGCRGVFERHKLLFSFHMCTKLMDAENRINHDEYQFLIRAHTLTIDRETQFPNPFPVWLNEIRWDEMSELIRLPDYRFLRDSFDQFPKDWKEWYTSEEAEKAPLPGTIDSLITEFGRMLIVRCLRPDRITHCVLNFVTLNIGSKFVEPPILQLTSILEESNKRSPLIFLLSPGVDPASKLQQLAEDKMMAQSRYFTLSLGQGQAPRARKLLEAGMKKGHWVFLANCHLSISWLPELEKIVEQLQTIAVHNDFRLWLSSSPTIDFPISILQIGLKITNESQKGIKANMKRLYELITPEQFQRVKQDEKYRKLLFTLAFFHSIIIERKKFLQLGWNIHYTFNDSDFQISENLLAIYLDTHDKTPFEALKYLIAIVIYGGHCTDEWDMRLLNTYIDSYIRNEVVEVTYYKLSSLAYYYMPRDGTFKSYKDFINAMPTTDHPEAFGQHPNADIASQIQESKTLFDTLLMVLPQKTSATVENEVENEVAKATREMLKLMPHEIDIEAVKKYMLIDASPLSIVLLQEAERYNTLLLNITIALNDLLKSIEGFVVMTVELDELFKCIYEGRLPYAWQRTYRSLKPLPAWFQDLRQRINFFKSWIENQRQPIVYWISAFSYPTAFLTTILQRTARKDQIGIDQLSWEFEVNQTEDKYLSNIDDGVYVTGLYLEGAGWDRKQGTLCEAKSMELVTIIPTIHFKPVEHKKKSAKGFYIAPCYYSSSRVGPFIVAVELKTGSMPVEHWIKRATALLMNLDH</sequence>
<feature type="domain" description="Dynein heavy chain C-terminal" evidence="25">
    <location>
        <begin position="4231"/>
        <end position="4523"/>
    </location>
</feature>
<comment type="similarity">
    <text evidence="2">Belongs to the dynein heavy chain family.</text>
</comment>
<dbReference type="FunFam" id="3.40.50.300:FF:002141">
    <property type="entry name" value="Dynein heavy chain"/>
    <property type="match status" value="1"/>
</dbReference>
<dbReference type="InterPro" id="IPR043160">
    <property type="entry name" value="Dynein_C_barrel"/>
</dbReference>
<evidence type="ECO:0000313" key="28">
    <source>
        <dbReference type="Proteomes" id="UP000663869"/>
    </source>
</evidence>
<keyword evidence="5" id="KW-0677">Repeat</keyword>
<dbReference type="FunFam" id="1.10.8.710:FF:000001">
    <property type="entry name" value="Dynein axonemal heavy chain 2"/>
    <property type="match status" value="1"/>
</dbReference>
<evidence type="ECO:0000256" key="8">
    <source>
        <dbReference type="ARBA" id="ARBA00023017"/>
    </source>
</evidence>
<dbReference type="InterPro" id="IPR041658">
    <property type="entry name" value="AAA_lid_11"/>
</dbReference>
<evidence type="ECO:0000256" key="3">
    <source>
        <dbReference type="ARBA" id="ARBA00022490"/>
    </source>
</evidence>
<dbReference type="GO" id="GO:0097729">
    <property type="term" value="C:9+2 motile cilium"/>
    <property type="evidence" value="ECO:0007669"/>
    <property type="project" value="UniProtKB-ARBA"/>
</dbReference>
<evidence type="ECO:0000256" key="13">
    <source>
        <dbReference type="ARBA" id="ARBA00023273"/>
    </source>
</evidence>
<reference evidence="27" key="1">
    <citation type="submission" date="2021-02" db="EMBL/GenBank/DDBJ databases">
        <authorList>
            <person name="Nowell W R."/>
        </authorList>
    </citation>
    <scope>NUCLEOTIDE SEQUENCE</scope>
</reference>
<dbReference type="Pfam" id="PF18198">
    <property type="entry name" value="AAA_lid_11"/>
    <property type="match status" value="1"/>
</dbReference>
<dbReference type="Gene3D" id="1.20.1270.280">
    <property type="match status" value="1"/>
</dbReference>
<dbReference type="InterPro" id="IPR035699">
    <property type="entry name" value="AAA_6"/>
</dbReference>
<dbReference type="GO" id="GO:0051959">
    <property type="term" value="F:dynein light intermediate chain binding"/>
    <property type="evidence" value="ECO:0007669"/>
    <property type="project" value="InterPro"/>
</dbReference>
<organism evidence="27 28">
    <name type="scientific">Rotaria socialis</name>
    <dbReference type="NCBI Taxonomy" id="392032"/>
    <lineage>
        <taxon>Eukaryota</taxon>
        <taxon>Metazoa</taxon>
        <taxon>Spiralia</taxon>
        <taxon>Gnathifera</taxon>
        <taxon>Rotifera</taxon>
        <taxon>Eurotatoria</taxon>
        <taxon>Bdelloidea</taxon>
        <taxon>Philodinida</taxon>
        <taxon>Philodinidae</taxon>
        <taxon>Rotaria</taxon>
    </lineage>
</organism>
<feature type="domain" description="Dynein heavy chain linker" evidence="17">
    <location>
        <begin position="1286"/>
        <end position="1688"/>
    </location>
</feature>
<dbReference type="InterPro" id="IPR041466">
    <property type="entry name" value="Dynein_AAA5_ext"/>
</dbReference>
<dbReference type="InterPro" id="IPR013594">
    <property type="entry name" value="Dynein_heavy_tail"/>
</dbReference>
<dbReference type="InterPro" id="IPR042228">
    <property type="entry name" value="Dynein_linker_3"/>
</dbReference>
<dbReference type="FunFam" id="3.10.490.20:FF:000008">
    <property type="entry name" value="dynein heavy chain 2, axonemal"/>
    <property type="match status" value="1"/>
</dbReference>
<dbReference type="FunFam" id="1.20.920.20:FF:000001">
    <property type="entry name" value="dynein heavy chain 2, axonemal"/>
    <property type="match status" value="1"/>
</dbReference>
<dbReference type="InterPro" id="IPR042222">
    <property type="entry name" value="Dynein_2_N"/>
</dbReference>
<evidence type="ECO:0000256" key="14">
    <source>
        <dbReference type="SAM" id="Coils"/>
    </source>
</evidence>
<dbReference type="Gene3D" id="3.40.50.300">
    <property type="entry name" value="P-loop containing nucleotide triphosphate hydrolases"/>
    <property type="match status" value="5"/>
</dbReference>
<dbReference type="FunFam" id="3.40.50.300:FF:000044">
    <property type="entry name" value="Dynein heavy chain 5, axonemal"/>
    <property type="match status" value="1"/>
</dbReference>
<evidence type="ECO:0000259" key="26">
    <source>
        <dbReference type="Pfam" id="PF25007"/>
    </source>
</evidence>
<dbReference type="FunFam" id="1.10.8.1220:FF:000001">
    <property type="entry name" value="Dynein axonemal heavy chain 5"/>
    <property type="match status" value="1"/>
</dbReference>
<protein>
    <recommendedName>
        <fullName evidence="29">Dynein heavy chain</fullName>
    </recommendedName>
</protein>
<dbReference type="Gene3D" id="1.10.287.2620">
    <property type="match status" value="1"/>
</dbReference>
<dbReference type="InterPro" id="IPR043157">
    <property type="entry name" value="Dynein_AAA1S"/>
</dbReference>
<dbReference type="FunFam" id="1.20.920.30:FF:000005">
    <property type="entry name" value="Dynein, axonemal, heavy chain 2"/>
    <property type="match status" value="1"/>
</dbReference>
<keyword evidence="13" id="KW-0966">Cell projection</keyword>
<evidence type="ECO:0000259" key="25">
    <source>
        <dbReference type="Pfam" id="PF18199"/>
    </source>
</evidence>
<evidence type="ECO:0000259" key="16">
    <source>
        <dbReference type="Pfam" id="PF08385"/>
    </source>
</evidence>
<dbReference type="Gene3D" id="1.10.472.130">
    <property type="match status" value="1"/>
</dbReference>
<keyword evidence="10" id="KW-0969">Cilium</keyword>
<feature type="domain" description="Dynein heavy chain ATP-binding dynein motor region" evidence="21">
    <location>
        <begin position="3451"/>
        <end position="3691"/>
    </location>
</feature>
<dbReference type="Pfam" id="PF12780">
    <property type="entry name" value="AAA_8"/>
    <property type="match status" value="1"/>
</dbReference>
<dbReference type="GO" id="GO:0005874">
    <property type="term" value="C:microtubule"/>
    <property type="evidence" value="ECO:0007669"/>
    <property type="project" value="UniProtKB-KW"/>
</dbReference>
<dbReference type="InterPro" id="IPR026983">
    <property type="entry name" value="DHC"/>
</dbReference>
<evidence type="ECO:0000259" key="15">
    <source>
        <dbReference type="Pfam" id="PF03028"/>
    </source>
</evidence>
<dbReference type="Pfam" id="PF12774">
    <property type="entry name" value="AAA_6"/>
    <property type="match status" value="1"/>
</dbReference>
<dbReference type="Gene3D" id="1.20.920.30">
    <property type="match status" value="1"/>
</dbReference>
<dbReference type="Proteomes" id="UP000663869">
    <property type="component" value="Unassembled WGS sequence"/>
</dbReference>
<dbReference type="Pfam" id="PF08385">
    <property type="entry name" value="DHC_N1"/>
    <property type="match status" value="1"/>
</dbReference>
<dbReference type="InterPro" id="IPR042219">
    <property type="entry name" value="AAA_lid_11_sf"/>
</dbReference>
<evidence type="ECO:0000313" key="27">
    <source>
        <dbReference type="EMBL" id="CAF3412853.1"/>
    </source>
</evidence>
<evidence type="ECO:0000259" key="17">
    <source>
        <dbReference type="Pfam" id="PF08393"/>
    </source>
</evidence>
<dbReference type="InterPro" id="IPR024317">
    <property type="entry name" value="Dynein_heavy_chain_D4_dom"/>
</dbReference>
<keyword evidence="3" id="KW-0963">Cytoplasm</keyword>
<dbReference type="Gene3D" id="1.20.58.1120">
    <property type="match status" value="1"/>
</dbReference>
<dbReference type="FunFam" id="1.20.140.100:FF:000001">
    <property type="entry name" value="dynein heavy chain 17, axonemal"/>
    <property type="match status" value="1"/>
</dbReference>
<dbReference type="Pfam" id="PF18199">
    <property type="entry name" value="Dynein_C"/>
    <property type="match status" value="1"/>
</dbReference>
<feature type="domain" description="Dynein heavy chain hydrolytic ATP-binding dynein motor region" evidence="18">
    <location>
        <begin position="1828"/>
        <end position="2154"/>
    </location>
</feature>
<dbReference type="FunFam" id="3.40.50.300:FF:000049">
    <property type="entry name" value="Dynein, axonemal, heavy chain 5"/>
    <property type="match status" value="1"/>
</dbReference>
<name>A0A818AYC4_9BILA</name>
<feature type="coiled-coil region" evidence="14">
    <location>
        <begin position="3100"/>
        <end position="3141"/>
    </location>
</feature>
<feature type="domain" description="Dynein heavy chain region D6 P-loop" evidence="15">
    <location>
        <begin position="3939"/>
        <end position="4053"/>
    </location>
</feature>
<keyword evidence="6" id="KW-0547">Nucleotide-binding</keyword>
<keyword evidence="7" id="KW-0067">ATP-binding</keyword>
<dbReference type="Gene3D" id="1.20.140.100">
    <property type="entry name" value="Dynein heavy chain, N-terminal domain 2"/>
    <property type="match status" value="1"/>
</dbReference>
<evidence type="ECO:0000259" key="19">
    <source>
        <dbReference type="Pfam" id="PF12777"/>
    </source>
</evidence>
<dbReference type="Pfam" id="PF17852">
    <property type="entry name" value="Dynein_AAA_lid"/>
    <property type="match status" value="1"/>
</dbReference>
<dbReference type="Gene3D" id="3.20.180.20">
    <property type="entry name" value="Dynein heavy chain, N-terminal domain 2"/>
    <property type="match status" value="1"/>
</dbReference>
<comment type="subcellular location">
    <subcellularLocation>
        <location evidence="1">Cytoplasm</location>
        <location evidence="1">Cytoskeleton</location>
        <location evidence="1">Cilium axoneme</location>
    </subcellularLocation>
</comment>
<dbReference type="Gene3D" id="1.20.920.20">
    <property type="match status" value="2"/>
</dbReference>
<keyword evidence="8" id="KW-0243">Dynein</keyword>
<evidence type="ECO:0000259" key="22">
    <source>
        <dbReference type="Pfam" id="PF17852"/>
    </source>
</evidence>
<feature type="coiled-coil region" evidence="14">
    <location>
        <begin position="3691"/>
        <end position="3718"/>
    </location>
</feature>
<dbReference type="PANTHER" id="PTHR22878">
    <property type="entry name" value="DYNEIN HEAVY CHAIN 6, AXONEMAL-LIKE-RELATED"/>
    <property type="match status" value="1"/>
</dbReference>
<evidence type="ECO:0000259" key="23">
    <source>
        <dbReference type="Pfam" id="PF17857"/>
    </source>
</evidence>
<dbReference type="Gene3D" id="1.10.8.710">
    <property type="match status" value="1"/>
</dbReference>
<dbReference type="Pfam" id="PF03028">
    <property type="entry name" value="Dynein_heavy"/>
    <property type="match status" value="1"/>
</dbReference>
<dbReference type="Pfam" id="PF12775">
    <property type="entry name" value="AAA_7"/>
    <property type="match status" value="1"/>
</dbReference>
<keyword evidence="4" id="KW-0493">Microtubule</keyword>